<keyword evidence="1" id="KW-0732">Signal</keyword>
<comment type="caution">
    <text evidence="2">The sequence shown here is derived from an EMBL/GenBank/DDBJ whole genome shotgun (WGS) entry which is preliminary data.</text>
</comment>
<gene>
    <name evidence="2" type="ORF">GHK53_17130</name>
</gene>
<proteinExistence type="predicted"/>
<evidence type="ECO:0000313" key="2">
    <source>
        <dbReference type="EMBL" id="MQW34469.1"/>
    </source>
</evidence>
<organism evidence="2 3">
    <name type="scientific">Rhizobium meliloti</name>
    <name type="common">Ensifer meliloti</name>
    <name type="synonym">Sinorhizobium meliloti</name>
    <dbReference type="NCBI Taxonomy" id="382"/>
    <lineage>
        <taxon>Bacteria</taxon>
        <taxon>Pseudomonadati</taxon>
        <taxon>Pseudomonadota</taxon>
        <taxon>Alphaproteobacteria</taxon>
        <taxon>Hyphomicrobiales</taxon>
        <taxon>Rhizobiaceae</taxon>
        <taxon>Sinorhizobium/Ensifer group</taxon>
        <taxon>Sinorhizobium</taxon>
    </lineage>
</organism>
<dbReference type="OMA" id="MRGCSER"/>
<reference evidence="2 3" key="1">
    <citation type="journal article" date="2013" name="Genome Biol.">
        <title>Comparative genomics of the core and accessory genomes of 48 Sinorhizobium strains comprising five genospecies.</title>
        <authorList>
            <person name="Sugawara M."/>
            <person name="Epstein B."/>
            <person name="Badgley B.D."/>
            <person name="Unno T."/>
            <person name="Xu L."/>
            <person name="Reese J."/>
            <person name="Gyaneshwar P."/>
            <person name="Denny R."/>
            <person name="Mudge J."/>
            <person name="Bharti A.K."/>
            <person name="Farmer A.D."/>
            <person name="May G.D."/>
            <person name="Woodward J.E."/>
            <person name="Medigue C."/>
            <person name="Vallenet D."/>
            <person name="Lajus A."/>
            <person name="Rouy Z."/>
            <person name="Martinez-Vaz B."/>
            <person name="Tiffin P."/>
            <person name="Young N.D."/>
            <person name="Sadowsky M.J."/>
        </authorList>
    </citation>
    <scope>NUCLEOTIDE SEQUENCE [LARGE SCALE GENOMIC DNA]</scope>
    <source>
        <strain evidence="2 3">N6B1</strain>
    </source>
</reference>
<evidence type="ECO:0008006" key="4">
    <source>
        <dbReference type="Google" id="ProtNLM"/>
    </source>
</evidence>
<feature type="signal peptide" evidence="1">
    <location>
        <begin position="1"/>
        <end position="26"/>
    </location>
</feature>
<dbReference type="AlphaFoldDB" id="A0A222HNS0"/>
<protein>
    <recommendedName>
        <fullName evidence="4">Antifreeze protein</fullName>
    </recommendedName>
</protein>
<dbReference type="EMBL" id="WISR01000152">
    <property type="protein sequence ID" value="MQW34469.1"/>
    <property type="molecule type" value="Genomic_DNA"/>
</dbReference>
<evidence type="ECO:0000313" key="3">
    <source>
        <dbReference type="Proteomes" id="UP000429484"/>
    </source>
</evidence>
<dbReference type="Proteomes" id="UP000429484">
    <property type="component" value="Unassembled WGS sequence"/>
</dbReference>
<accession>A0A222HNS0</accession>
<evidence type="ECO:0000256" key="1">
    <source>
        <dbReference type="SAM" id="SignalP"/>
    </source>
</evidence>
<dbReference type="KEGG" id="smer:DU99_15020"/>
<name>A0A222HNS0_RHIML</name>
<sequence length="111" mass="12247">MNIGRLFAAGLILGGAAAAVPSASSAQSFDLYIGPDGPQLRDRRYDDDDYDYRPSRGCSERQAIRRAYRLGIRDPDIRSVTRREVAVDGVGRRGRLTTVYFANRPGCPRIG</sequence>
<dbReference type="RefSeq" id="WP_010970149.1">
    <property type="nucleotide sequence ID" value="NZ_BJNJ01000064.1"/>
</dbReference>
<feature type="chain" id="PRO_5043152537" description="Antifreeze protein" evidence="1">
    <location>
        <begin position="27"/>
        <end position="111"/>
    </location>
</feature>